<dbReference type="InterPro" id="IPR025164">
    <property type="entry name" value="Toastrack_DUF4097"/>
</dbReference>
<dbReference type="RefSeq" id="WP_072943482.1">
    <property type="nucleotide sequence ID" value="NZ_FNSV01000005.1"/>
</dbReference>
<evidence type="ECO:0000313" key="3">
    <source>
        <dbReference type="Proteomes" id="UP000183561"/>
    </source>
</evidence>
<gene>
    <name evidence="2" type="ORF">SAMN04490239_9172</name>
</gene>
<dbReference type="Proteomes" id="UP000183561">
    <property type="component" value="Unassembled WGS sequence"/>
</dbReference>
<reference evidence="3" key="1">
    <citation type="submission" date="2016-10" db="EMBL/GenBank/DDBJ databases">
        <authorList>
            <person name="Varghese N."/>
            <person name="Submissions S."/>
        </authorList>
    </citation>
    <scope>NUCLEOTIDE SEQUENCE [LARGE SCALE GENOMIC DNA]</scope>
    <source>
        <strain evidence="3">DSM 44498</strain>
    </source>
</reference>
<keyword evidence="3" id="KW-1185">Reference proteome</keyword>
<protein>
    <submittedName>
        <fullName evidence="2">Putative adhesin</fullName>
    </submittedName>
</protein>
<organism evidence="2 3">
    <name type="scientific">Rhodococcus koreensis</name>
    <dbReference type="NCBI Taxonomy" id="99653"/>
    <lineage>
        <taxon>Bacteria</taxon>
        <taxon>Bacillati</taxon>
        <taxon>Actinomycetota</taxon>
        <taxon>Actinomycetes</taxon>
        <taxon>Mycobacteriales</taxon>
        <taxon>Nocardiaceae</taxon>
        <taxon>Rhodococcus</taxon>
    </lineage>
</organism>
<evidence type="ECO:0000313" key="2">
    <source>
        <dbReference type="EMBL" id="SED65665.1"/>
    </source>
</evidence>
<sequence>MPTFSTPAPISATVELVVGDARITASDRHDTVVDVRPSDGSRESDVRAAEQTRVEYSAGRLLVKAPKQRGLGLFGKAGSVDVTIALPTGSEFEGEASVATFRGAGRLGACRVKTSAGDVQLGDTGPLDVHTGAGTVTVDHVAGDADLSTGSGKLRVGAIDGSAVIKNSNGDNWIGTIGGGLRVKTANGDISVDDARADLAAATANGDIRIGQVTQGAASLGTGHGRIEIGIRSGTAARLDAHTSFGKVQNRLDSVDRPESTDDTVEVRARTGFGDIVIRRPDSQKSTSRKAE</sequence>
<evidence type="ECO:0000259" key="1">
    <source>
        <dbReference type="Pfam" id="PF13349"/>
    </source>
</evidence>
<dbReference type="AlphaFoldDB" id="A0A1H5CGE1"/>
<accession>A0A1H5CGE1</accession>
<dbReference type="OrthoDB" id="3252095at2"/>
<proteinExistence type="predicted"/>
<feature type="domain" description="DUF4097" evidence="1">
    <location>
        <begin position="81"/>
        <end position="211"/>
    </location>
</feature>
<dbReference type="EMBL" id="FNSV01000005">
    <property type="protein sequence ID" value="SED65665.1"/>
    <property type="molecule type" value="Genomic_DNA"/>
</dbReference>
<name>A0A1H5CGE1_9NOCA</name>
<dbReference type="Pfam" id="PF13349">
    <property type="entry name" value="DUF4097"/>
    <property type="match status" value="1"/>
</dbReference>